<gene>
    <name evidence="1" type="ORF">GDO81_001013</name>
</gene>
<comment type="caution">
    <text evidence="1">The sequence shown here is derived from an EMBL/GenBank/DDBJ whole genome shotgun (WGS) entry which is preliminary data.</text>
</comment>
<evidence type="ECO:0000313" key="2">
    <source>
        <dbReference type="Proteomes" id="UP000824782"/>
    </source>
</evidence>
<dbReference type="AlphaFoldDB" id="A0AAV7D946"/>
<keyword evidence="2" id="KW-1185">Reference proteome</keyword>
<dbReference type="EMBL" id="WNYA01000001">
    <property type="protein sequence ID" value="KAG8593968.1"/>
    <property type="molecule type" value="Genomic_DNA"/>
</dbReference>
<proteinExistence type="predicted"/>
<sequence length="81" mass="9157">MQPALIALGFSISPSLSRTFCKYKQRLCGINPGPGGAQRTPTIQTESTLYPFQALYVHFQFLLPWTYTTLNDCIKHLHNVN</sequence>
<dbReference type="Proteomes" id="UP000824782">
    <property type="component" value="Unassembled WGS sequence"/>
</dbReference>
<evidence type="ECO:0000313" key="1">
    <source>
        <dbReference type="EMBL" id="KAG8593968.1"/>
    </source>
</evidence>
<protein>
    <submittedName>
        <fullName evidence="1">Uncharacterized protein</fullName>
    </submittedName>
</protein>
<reference evidence="1" key="1">
    <citation type="thesis" date="2020" institute="ProQuest LLC" country="789 East Eisenhower Parkway, Ann Arbor, MI, USA">
        <title>Comparative Genomics and Chromosome Evolution.</title>
        <authorList>
            <person name="Mudd A.B."/>
        </authorList>
    </citation>
    <scope>NUCLEOTIDE SEQUENCE</scope>
    <source>
        <strain evidence="1">237g6f4</strain>
        <tissue evidence="1">Blood</tissue>
    </source>
</reference>
<organism evidence="1 2">
    <name type="scientific">Engystomops pustulosus</name>
    <name type="common">Tungara frog</name>
    <name type="synonym">Physalaemus pustulosus</name>
    <dbReference type="NCBI Taxonomy" id="76066"/>
    <lineage>
        <taxon>Eukaryota</taxon>
        <taxon>Metazoa</taxon>
        <taxon>Chordata</taxon>
        <taxon>Craniata</taxon>
        <taxon>Vertebrata</taxon>
        <taxon>Euteleostomi</taxon>
        <taxon>Amphibia</taxon>
        <taxon>Batrachia</taxon>
        <taxon>Anura</taxon>
        <taxon>Neobatrachia</taxon>
        <taxon>Hyloidea</taxon>
        <taxon>Leptodactylidae</taxon>
        <taxon>Leiuperinae</taxon>
        <taxon>Engystomops</taxon>
    </lineage>
</organism>
<accession>A0AAV7D946</accession>
<name>A0AAV7D946_ENGPU</name>